<protein>
    <recommendedName>
        <fullName evidence="2">YARHG domain-containing protein</fullName>
    </recommendedName>
</protein>
<dbReference type="AlphaFoldDB" id="A0A2R4M1C2"/>
<proteinExistence type="predicted"/>
<evidence type="ECO:0000313" key="4">
    <source>
        <dbReference type="Proteomes" id="UP000241447"/>
    </source>
</evidence>
<organism evidence="3 4">
    <name type="scientific">Celeribacter baekdonensis</name>
    <dbReference type="NCBI Taxonomy" id="875171"/>
    <lineage>
        <taxon>Bacteria</taxon>
        <taxon>Pseudomonadati</taxon>
        <taxon>Pseudomonadota</taxon>
        <taxon>Alphaproteobacteria</taxon>
        <taxon>Rhodobacterales</taxon>
        <taxon>Roseobacteraceae</taxon>
        <taxon>Celeribacter</taxon>
    </lineage>
</organism>
<reference evidence="3 4" key="1">
    <citation type="submission" date="2018-03" db="EMBL/GenBank/DDBJ databases">
        <title>The Complete Genome of Celeribacter baekdonensis strain LH4, a Thiosulfate-Oxidizing Alphaproteobacterium Isolated from Gulf of Mexico Continental Slope Sediments.</title>
        <authorList>
            <person name="Flood B.E."/>
            <person name="Bailey J.V."/>
            <person name="Leprich D."/>
        </authorList>
    </citation>
    <scope>NUCLEOTIDE SEQUENCE [LARGE SCALE GENOMIC DNA]</scope>
    <source>
        <strain evidence="3 4">LH4</strain>
    </source>
</reference>
<dbReference type="SMART" id="SM01324">
    <property type="entry name" value="YARHG"/>
    <property type="match status" value="1"/>
</dbReference>
<name>A0A2R4M1C2_9RHOB</name>
<dbReference type="EMBL" id="CP028475">
    <property type="protein sequence ID" value="AVW90862.1"/>
    <property type="molecule type" value="Genomic_DNA"/>
</dbReference>
<feature type="domain" description="YARHG" evidence="2">
    <location>
        <begin position="18"/>
        <end position="95"/>
    </location>
</feature>
<evidence type="ECO:0000259" key="2">
    <source>
        <dbReference type="SMART" id="SM01324"/>
    </source>
</evidence>
<dbReference type="Proteomes" id="UP000241447">
    <property type="component" value="Chromosome"/>
</dbReference>
<dbReference type="InterPro" id="IPR027920">
    <property type="entry name" value="DUF4453"/>
</dbReference>
<dbReference type="KEGG" id="cbak:DA792_07005"/>
<feature type="signal peptide" evidence="1">
    <location>
        <begin position="1"/>
        <end position="37"/>
    </location>
</feature>
<feature type="chain" id="PRO_5015304059" description="YARHG domain-containing protein" evidence="1">
    <location>
        <begin position="38"/>
        <end position="208"/>
    </location>
</feature>
<dbReference type="InterPro" id="IPR025582">
    <property type="entry name" value="YARHG_dom"/>
</dbReference>
<accession>A0A2R4M1C2</accession>
<evidence type="ECO:0000256" key="1">
    <source>
        <dbReference type="SAM" id="SignalP"/>
    </source>
</evidence>
<dbReference type="Pfam" id="PF13308">
    <property type="entry name" value="YARHG"/>
    <property type="match status" value="1"/>
</dbReference>
<evidence type="ECO:0000313" key="3">
    <source>
        <dbReference type="EMBL" id="AVW90862.1"/>
    </source>
</evidence>
<sequence length="208" mass="23036">MTLRFSRILIYGAHMRALLLICLTFLPFALPAGPAHAGTCEDLWYSRNWIMDRSGYCFGTPLGQTYFDNSDCIGKNVSLTSWDAERVAELREIEQYQGCKLNTQSTYLALDDIQFRRILVEQPSLFEEGEGFLCMGYTGNGVSLLAGPESNSGVISALEPGDWYRTRHTDIGAWTYIIVTAPHSERVTAAGWAMFDPNSGIQCLAAAG</sequence>
<dbReference type="Pfam" id="PF14627">
    <property type="entry name" value="DUF4453"/>
    <property type="match status" value="1"/>
</dbReference>
<gene>
    <name evidence="3" type="ORF">DA792_07005</name>
</gene>
<keyword evidence="1" id="KW-0732">Signal</keyword>